<evidence type="ECO:0000256" key="7">
    <source>
        <dbReference type="PIRSR" id="PIRSR015957-1"/>
    </source>
</evidence>
<dbReference type="EMBL" id="LHXN01000054">
    <property type="protein sequence ID" value="KXA92408.1"/>
    <property type="molecule type" value="Genomic_DNA"/>
</dbReference>
<dbReference type="Pfam" id="PF04476">
    <property type="entry name" value="4HFCP_synth"/>
    <property type="match status" value="1"/>
</dbReference>
<protein>
    <recommendedName>
        <fullName evidence="2">(5-formylfuran-3-yl)methyl phosphate synthase</fullName>
        <ecNumber evidence="2">4.2.3.153</ecNumber>
    </recommendedName>
    <alternativeName>
        <fullName evidence="5">4-(hydroxymethyl)-2-furancarboxaldehyde-phosphate synthase</fullName>
    </alternativeName>
</protein>
<accession>A0A133UDX1</accession>
<dbReference type="Proteomes" id="UP000070373">
    <property type="component" value="Unassembled WGS sequence"/>
</dbReference>
<proteinExistence type="predicted"/>
<evidence type="ECO:0000256" key="4">
    <source>
        <dbReference type="ARBA" id="ARBA00023270"/>
    </source>
</evidence>
<evidence type="ECO:0000313" key="8">
    <source>
        <dbReference type="EMBL" id="KXA92408.1"/>
    </source>
</evidence>
<evidence type="ECO:0000256" key="1">
    <source>
        <dbReference type="ARBA" id="ARBA00003810"/>
    </source>
</evidence>
<dbReference type="EC" id="4.2.3.153" evidence="2"/>
<organism evidence="8 9">
    <name type="scientific">candidate division MSBL1 archaeon SCGC-AAA259E17</name>
    <dbReference type="NCBI Taxonomy" id="1698263"/>
    <lineage>
        <taxon>Archaea</taxon>
        <taxon>Methanobacteriati</taxon>
        <taxon>Methanobacteriota</taxon>
        <taxon>candidate division MSBL1</taxon>
    </lineage>
</organism>
<dbReference type="AlphaFoldDB" id="A0A133UDX1"/>
<comment type="function">
    <text evidence="1">Catalyzes the formation of 4-(hydroxymethyl)-2-furancarboxaldehyde phosphate (4-HFC-P) from two molecules of glyceraldehyde-3-P (GA-3-P).</text>
</comment>
<keyword evidence="4" id="KW-0704">Schiff base</keyword>
<dbReference type="SUPFAM" id="SSF51366">
    <property type="entry name" value="Ribulose-phoshate binding barrel"/>
    <property type="match status" value="1"/>
</dbReference>
<comment type="catalytic activity">
    <reaction evidence="6">
        <text>2 D-glyceraldehyde 3-phosphate = 4-(hydroxymethyl)-2-furancarboxaldehyde phosphate + phosphate + 2 H2O</text>
        <dbReference type="Rhea" id="RHEA:43536"/>
        <dbReference type="ChEBI" id="CHEBI:15377"/>
        <dbReference type="ChEBI" id="CHEBI:43474"/>
        <dbReference type="ChEBI" id="CHEBI:59776"/>
        <dbReference type="ChEBI" id="CHEBI:83407"/>
        <dbReference type="EC" id="4.2.3.153"/>
    </reaction>
</comment>
<gene>
    <name evidence="8" type="ORF">AKJ64_03235</name>
</gene>
<dbReference type="InterPro" id="IPR011060">
    <property type="entry name" value="RibuloseP-bd_barrel"/>
</dbReference>
<dbReference type="InterPro" id="IPR007565">
    <property type="entry name" value="4HFCP_synth"/>
</dbReference>
<evidence type="ECO:0000256" key="6">
    <source>
        <dbReference type="ARBA" id="ARBA00047628"/>
    </source>
</evidence>
<dbReference type="GO" id="GO:0016829">
    <property type="term" value="F:lyase activity"/>
    <property type="evidence" value="ECO:0007669"/>
    <property type="project" value="UniProtKB-KW"/>
</dbReference>
<feature type="active site" description="Schiff-base intermediate with substrate" evidence="7">
    <location>
        <position position="28"/>
    </location>
</feature>
<evidence type="ECO:0000256" key="5">
    <source>
        <dbReference type="ARBA" id="ARBA00032523"/>
    </source>
</evidence>
<dbReference type="PATRIC" id="fig|1698263.3.peg.960"/>
<comment type="caution">
    <text evidence="8">The sequence shown here is derived from an EMBL/GenBank/DDBJ whole genome shotgun (WGS) entry which is preliminary data.</text>
</comment>
<dbReference type="SUPFAM" id="SSF51569">
    <property type="entry name" value="Aldolase"/>
    <property type="match status" value="1"/>
</dbReference>
<keyword evidence="3" id="KW-0456">Lyase</keyword>
<keyword evidence="9" id="KW-1185">Reference proteome</keyword>
<evidence type="ECO:0000256" key="3">
    <source>
        <dbReference type="ARBA" id="ARBA00023239"/>
    </source>
</evidence>
<feature type="active site" description="Proton acceptor" evidence="7">
    <location>
        <position position="86"/>
    </location>
</feature>
<evidence type="ECO:0000256" key="2">
    <source>
        <dbReference type="ARBA" id="ARBA00012553"/>
    </source>
</evidence>
<dbReference type="PIRSF" id="PIRSF015957">
    <property type="entry name" value="UCP015957"/>
    <property type="match status" value="1"/>
</dbReference>
<evidence type="ECO:0000313" key="9">
    <source>
        <dbReference type="Proteomes" id="UP000070373"/>
    </source>
</evidence>
<reference evidence="8 9" key="1">
    <citation type="journal article" date="2016" name="Sci. Rep.">
        <title>Metabolic traits of an uncultured archaeal lineage -MSBL1- from brine pools of the Red Sea.</title>
        <authorList>
            <person name="Mwirichia R."/>
            <person name="Alam I."/>
            <person name="Rashid M."/>
            <person name="Vinu M."/>
            <person name="Ba-Alawi W."/>
            <person name="Anthony Kamau A."/>
            <person name="Kamanda Ngugi D."/>
            <person name="Goker M."/>
            <person name="Klenk H.P."/>
            <person name="Bajic V."/>
            <person name="Stingl U."/>
        </authorList>
    </citation>
    <scope>NUCLEOTIDE SEQUENCE [LARGE SCALE GENOMIC DNA]</scope>
    <source>
        <strain evidence="8">SCGC-AAA259E17</strain>
    </source>
</reference>
<name>A0A133UDX1_9EURY</name>
<sequence>MTLLLVSPGNPSEATTAYEGGADIIDVKNPEEGSLGANFPWIISEIREAVPSEIPVSVAIGDFPYLPGSASLATYGVIQAGADIVKVGIKGPEDKEEAVDLMEKVVKSASEDYSKVVACGYGDYERAKTIDPMLVPEVARESGADIAMLDTAVKDGEPLTHFLDFEELENFIRKSHSHGLEAALAGSLGFEEISKLKDLGPDVIGVRGAVCQNNNRREGKISEESVRSLKELLED</sequence>